<evidence type="ECO:0000256" key="2">
    <source>
        <dbReference type="ARBA" id="ARBA00004687"/>
    </source>
</evidence>
<dbReference type="Gene3D" id="2.10.60.10">
    <property type="entry name" value="CD59"/>
    <property type="match status" value="1"/>
</dbReference>
<feature type="transmembrane region" description="Helical" evidence="13">
    <location>
        <begin position="786"/>
        <end position="804"/>
    </location>
</feature>
<dbReference type="InterPro" id="IPR008271">
    <property type="entry name" value="Ser/Thr_kinase_AS"/>
</dbReference>
<dbReference type="PROSITE" id="PS50011">
    <property type="entry name" value="PROTEIN_KINASE_DOM"/>
    <property type="match status" value="1"/>
</dbReference>
<evidence type="ECO:0000256" key="1">
    <source>
        <dbReference type="ARBA" id="ARBA00004477"/>
    </source>
</evidence>
<dbReference type="Pfam" id="PF04987">
    <property type="entry name" value="PigN"/>
    <property type="match status" value="1"/>
</dbReference>
<dbReference type="GO" id="GO:0004672">
    <property type="term" value="F:protein kinase activity"/>
    <property type="evidence" value="ECO:0007669"/>
    <property type="project" value="InterPro"/>
</dbReference>
<dbReference type="GO" id="GO:0006506">
    <property type="term" value="P:GPI anchor biosynthetic process"/>
    <property type="evidence" value="ECO:0007669"/>
    <property type="project" value="UniProtKB-UniPathway"/>
</dbReference>
<dbReference type="GO" id="GO:0051377">
    <property type="term" value="F:mannose-ethanolamine phosphotransferase activity"/>
    <property type="evidence" value="ECO:0007669"/>
    <property type="project" value="InterPro"/>
</dbReference>
<evidence type="ECO:0000259" key="14">
    <source>
        <dbReference type="PROSITE" id="PS50011"/>
    </source>
</evidence>
<dbReference type="InterPro" id="IPR037671">
    <property type="entry name" value="PIGN_N"/>
</dbReference>
<dbReference type="EMBL" id="JYDW01000096">
    <property type="protein sequence ID" value="KRZ56305.1"/>
    <property type="molecule type" value="Genomic_DNA"/>
</dbReference>
<keyword evidence="5" id="KW-0337">GPI-anchor biosynthesis</keyword>
<name>A0A0V1LA05_9BILA</name>
<dbReference type="SMART" id="SM00220">
    <property type="entry name" value="S_TKc"/>
    <property type="match status" value="1"/>
</dbReference>
<feature type="transmembrane region" description="Helical" evidence="13">
    <location>
        <begin position="733"/>
        <end position="749"/>
    </location>
</feature>
<dbReference type="PANTHER" id="PTHR12250:SF0">
    <property type="entry name" value="GPI ETHANOLAMINE PHOSPHATE TRANSFERASE 1"/>
    <property type="match status" value="1"/>
</dbReference>
<dbReference type="PROSITE" id="PS00108">
    <property type="entry name" value="PROTEIN_KINASE_ST"/>
    <property type="match status" value="1"/>
</dbReference>
<evidence type="ECO:0000256" key="3">
    <source>
        <dbReference type="ARBA" id="ARBA00008400"/>
    </source>
</evidence>
<comment type="similarity">
    <text evidence="3">Belongs to the PIGG/PIGN/PIGO family. PIGN subfamily.</text>
</comment>
<dbReference type="SUPFAM" id="SSF53649">
    <property type="entry name" value="Alkaline phosphatase-like"/>
    <property type="match status" value="1"/>
</dbReference>
<feature type="transmembrane region" description="Helical" evidence="13">
    <location>
        <begin position="555"/>
        <end position="573"/>
    </location>
</feature>
<sequence>MWKPILLGVFVHCVLLYAALDIFYSSPVIHGMSPQGASSSPPAKRLVFIVADGLRADALFSQKRCLQKNSLFLRRMSLRGSWGYSQCRVPTESRPGHVALLSGIYEDVNAVTRGWRENPVEFDSVLNQSRYTWAWGSPDIVSLFVKGKYASHIFVDAYASQMQQFYQDSSQLDEWVFDKVEDLKNFLNATESQCDYEGVSVLFQHFLNDSYYNSTLRSMVMEEKVVFFLHLLGIDVAGHSYKPHSEEYEKSILLVDKGIEKLYELFEKFFNDEQTAYVFTSDHGMTDWGSHGSGSLDEISTPLIAWGAGIRTTTVPKNVPPCWNDIDEQHCRINQVVFSWSVDVAPLLASLIGINFPMNSVGILPLDLLNVSQKAESLLMWNNFKQILDQFLLLRKRKVEAYFEMFFREFSDFSFAKMEMFVKTVEQLLVQKRYSYVVRLCQKWIPTVLRGVDYYHRYEQRFLCFCIVCCFVTWIACAVSFLFARDGIVKNDFTFMHSSTVYIYLIFCFFASIFWLNSFAFSYYLYALLPFYLYNVATTGKTNIKLLLKLSKVNISFMVEIILTVIFVEMLLASFFFRTSLVVCNAILMFWSVTISLHDWTIKLLWIVLCMITSIFLNLPVVGQSPIYSMVIGFSCFITLFFSLFKLCNWNNNCTSIHPLCIVFHLALTINLSQATTELEEPLPWACRLCSWILLISSPFIPLTTNTRVIVRLLTVWSSILLPLSLMSVSYEPIFFSFYAIQLCLWIWIEMNLDRHGRMLCLQDLNFKAECQFSQSIACMSDIRKSAIFIFFLLLGFFGTGNIASINSFDPKFVMLFVSEFSPFLMGALLMLKILLPLLFACCTLRVLELFTCSKLSTIYWYAVVICDLLALVWKCQFFFLLKDTGSWLEIGESISHYVIAMTLVAVNMEYLICLTIVSVFISGNVGAGEIRCKFYISPLLPAHLDVREGLLGAGNVSSSNSDEQICFPQFSQCMTIWQYYPGNENITTISLQGCWKSNDYDCERHRCIAHADINTEFLTHSRYCCCSSSLCNENYTYEFIAKRPSETRSITDENNGVKEFTISISIFVLFIVVALVALVYLIVRLCFSSGSLFTVCTKHCLGKRQLLLFNGKTGAGLDEHQDVNPADICLFHVLCTGRYSTTWLASFGGRHVAVKMYVDEAASSYANELAVFKLPLMNHDNLVNFYCCSNSSSSSGGSTGANKDVNNHHPSLGKYWLVTGYEAGGTLTEFLNVNKLSWIEMCRMAASVTRGLAHLHSELKSGGLVKPAIAHRDVKSGNVLVKSNGECCLCDFGFAIVLDKTALCKNGICASLTEVGTFRYMAPELLEGAANLRDPETTLKQVDVYALGLVLWEIVSRCQHVYMMSHQSVPEYILPFGDEVPACPSLETMQLVVCKKKHRPLFAPAMYQTTHGPLKSLRELIEDCWDQDCEARISSLCAEERFNELIYAYDNTTETEFIDNYQPLKIKQQNNTVAGEEEDDDDEDEDLVVDGDDEETEFLISNGQISMPDSAVGSGSSDSNGQFYYRGNSSSDTNRTDTSGFISVGLTNSSSSSSSDRGRSYNSSSGYQTNTSDSLMRSDDADPKGQLSQKKKNPGYDELHSNLKKICTANGDDFDDDISLPNLSLSIKSLHYNNNKNNNNHPMRRNDLYPLLLVKSATSGTSSGTTTTNPCNLTTIDQVLKSQIYDQLKMKVEDDSSTDTGCISTTTTQLSTEGTTSSSSSASSASASSASASASNSASSSSDDRSRLEEAEDSVFVQALYKKPSAKDDDTLPNFCSSSYNIV</sequence>
<keyword evidence="8" id="KW-0256">Endoplasmic reticulum</keyword>
<evidence type="ECO:0000256" key="10">
    <source>
        <dbReference type="ARBA" id="ARBA00023136"/>
    </source>
</evidence>
<feature type="transmembrane region" description="Helical" evidence="13">
    <location>
        <begin position="604"/>
        <end position="621"/>
    </location>
</feature>
<evidence type="ECO:0000256" key="11">
    <source>
        <dbReference type="ARBA" id="ARBA00023180"/>
    </source>
</evidence>
<keyword evidence="11" id="KW-0325">Glycoprotein</keyword>
<dbReference type="InterPro" id="IPR007070">
    <property type="entry name" value="GPI_EtnP_transferase_1"/>
</dbReference>
<dbReference type="PANTHER" id="PTHR12250">
    <property type="entry name" value="PHOSPHATIDYLINOSITOL GLYCAN, CLASS N"/>
    <property type="match status" value="1"/>
</dbReference>
<dbReference type="CDD" id="cd16020">
    <property type="entry name" value="GPI_EPT_1"/>
    <property type="match status" value="1"/>
</dbReference>
<dbReference type="GO" id="GO:0005524">
    <property type="term" value="F:ATP binding"/>
    <property type="evidence" value="ECO:0007669"/>
    <property type="project" value="InterPro"/>
</dbReference>
<keyword evidence="6 15" id="KW-0808">Transferase</keyword>
<evidence type="ECO:0000256" key="13">
    <source>
        <dbReference type="SAM" id="Phobius"/>
    </source>
</evidence>
<dbReference type="Pfam" id="PF00069">
    <property type="entry name" value="Pkinase"/>
    <property type="match status" value="1"/>
</dbReference>
<feature type="transmembrane region" description="Helical" evidence="13">
    <location>
        <begin position="860"/>
        <end position="880"/>
    </location>
</feature>
<dbReference type="UniPathway" id="UPA00196"/>
<gene>
    <name evidence="15" type="primary">Pign</name>
    <name evidence="15" type="ORF">T02_4443</name>
</gene>
<comment type="subcellular location">
    <subcellularLocation>
        <location evidence="1">Endoplasmic reticulum membrane</location>
        <topology evidence="1">Multi-pass membrane protein</topology>
    </subcellularLocation>
</comment>
<dbReference type="GO" id="GO:0005789">
    <property type="term" value="C:endoplasmic reticulum membrane"/>
    <property type="evidence" value="ECO:0007669"/>
    <property type="project" value="UniProtKB-SubCell"/>
</dbReference>
<dbReference type="InterPro" id="IPR011009">
    <property type="entry name" value="Kinase-like_dom_sf"/>
</dbReference>
<dbReference type="Pfam" id="PF01663">
    <property type="entry name" value="Phosphodiest"/>
    <property type="match status" value="1"/>
</dbReference>
<evidence type="ECO:0000313" key="15">
    <source>
        <dbReference type="EMBL" id="KRZ56305.1"/>
    </source>
</evidence>
<feature type="region of interest" description="Disordered" evidence="12">
    <location>
        <begin position="1696"/>
        <end position="1752"/>
    </location>
</feature>
<accession>A0A0V1LA05</accession>
<feature type="compositionally biased region" description="Low complexity" evidence="12">
    <location>
        <begin position="1699"/>
        <end position="1742"/>
    </location>
</feature>
<comment type="caution">
    <text evidence="15">The sequence shown here is derived from an EMBL/GenBank/DDBJ whole genome shotgun (WGS) entry which is preliminary data.</text>
</comment>
<dbReference type="OrthoDB" id="2748310at2759"/>
<feature type="transmembrane region" description="Helical" evidence="13">
    <location>
        <begin position="1061"/>
        <end position="1084"/>
    </location>
</feature>
<feature type="region of interest" description="Disordered" evidence="12">
    <location>
        <begin position="1501"/>
        <end position="1599"/>
    </location>
</feature>
<feature type="transmembrane region" description="Helical" evidence="13">
    <location>
        <begin position="462"/>
        <end position="483"/>
    </location>
</feature>
<comment type="pathway">
    <text evidence="2">Glycolipid biosynthesis; glycosylphosphatidylinositol-anchor biosynthesis.</text>
</comment>
<dbReference type="STRING" id="6335.A0A0V1LA05"/>
<feature type="compositionally biased region" description="Low complexity" evidence="12">
    <location>
        <begin position="1529"/>
        <end position="1540"/>
    </location>
</feature>
<reference evidence="15 16" key="1">
    <citation type="submission" date="2015-05" db="EMBL/GenBank/DDBJ databases">
        <title>Evolution of Trichinella species and genotypes.</title>
        <authorList>
            <person name="Korhonen P.K."/>
            <person name="Edoardo P."/>
            <person name="Giuseppe L.R."/>
            <person name="Gasser R.B."/>
        </authorList>
    </citation>
    <scope>NUCLEOTIDE SEQUENCE [LARGE SCALE GENOMIC DNA]</scope>
    <source>
        <strain evidence="15">ISS10</strain>
    </source>
</reference>
<dbReference type="Gene3D" id="3.30.200.20">
    <property type="entry name" value="Phosphorylase Kinase, domain 1"/>
    <property type="match status" value="1"/>
</dbReference>
<dbReference type="Gene3D" id="3.40.720.10">
    <property type="entry name" value="Alkaline Phosphatase, subunit A"/>
    <property type="match status" value="1"/>
</dbReference>
<dbReference type="Gene3D" id="1.10.510.10">
    <property type="entry name" value="Transferase(Phosphotransferase) domain 1"/>
    <property type="match status" value="1"/>
</dbReference>
<evidence type="ECO:0000256" key="8">
    <source>
        <dbReference type="ARBA" id="ARBA00022824"/>
    </source>
</evidence>
<evidence type="ECO:0000313" key="16">
    <source>
        <dbReference type="Proteomes" id="UP000054721"/>
    </source>
</evidence>
<feature type="transmembrane region" description="Helical" evidence="13">
    <location>
        <begin position="627"/>
        <end position="645"/>
    </location>
</feature>
<feature type="compositionally biased region" description="Low complexity" evidence="12">
    <location>
        <begin position="1549"/>
        <end position="1568"/>
    </location>
</feature>
<dbReference type="InterPro" id="IPR045860">
    <property type="entry name" value="Snake_toxin-like_sf"/>
</dbReference>
<dbReference type="SUPFAM" id="SSF56112">
    <property type="entry name" value="Protein kinase-like (PK-like)"/>
    <property type="match status" value="1"/>
</dbReference>
<organism evidence="15 16">
    <name type="scientific">Trichinella nativa</name>
    <dbReference type="NCBI Taxonomy" id="6335"/>
    <lineage>
        <taxon>Eukaryota</taxon>
        <taxon>Metazoa</taxon>
        <taxon>Ecdysozoa</taxon>
        <taxon>Nematoda</taxon>
        <taxon>Enoplea</taxon>
        <taxon>Dorylaimia</taxon>
        <taxon>Trichinellida</taxon>
        <taxon>Trichinellidae</taxon>
        <taxon>Trichinella</taxon>
    </lineage>
</organism>
<dbReference type="InterPro" id="IPR002591">
    <property type="entry name" value="Phosphodiest/P_Trfase"/>
</dbReference>
<dbReference type="CDD" id="cd23533">
    <property type="entry name" value="TFP_LU_ECD_BMPR2_like"/>
    <property type="match status" value="1"/>
</dbReference>
<evidence type="ECO:0000256" key="6">
    <source>
        <dbReference type="ARBA" id="ARBA00022679"/>
    </source>
</evidence>
<keyword evidence="10 13" id="KW-0472">Membrane</keyword>
<dbReference type="InterPro" id="IPR000719">
    <property type="entry name" value="Prot_kinase_dom"/>
</dbReference>
<dbReference type="InterPro" id="IPR017852">
    <property type="entry name" value="GPI_EtnP_transferase_1_C"/>
</dbReference>
<keyword evidence="7 13" id="KW-0812">Transmembrane</keyword>
<dbReference type="Proteomes" id="UP000054721">
    <property type="component" value="Unassembled WGS sequence"/>
</dbReference>
<protein>
    <recommendedName>
        <fullName evidence="4">GPI ethanolamine phosphate transferase 1</fullName>
    </recommendedName>
</protein>
<evidence type="ECO:0000256" key="12">
    <source>
        <dbReference type="SAM" id="MobiDB-lite"/>
    </source>
</evidence>
<feature type="domain" description="Protein kinase" evidence="14">
    <location>
        <begin position="1129"/>
        <end position="1447"/>
    </location>
</feature>
<feature type="transmembrane region" description="Helical" evidence="13">
    <location>
        <begin position="709"/>
        <end position="727"/>
    </location>
</feature>
<dbReference type="SUPFAM" id="SSF57302">
    <property type="entry name" value="Snake toxin-like"/>
    <property type="match status" value="1"/>
</dbReference>
<feature type="compositionally biased region" description="Polar residues" evidence="12">
    <location>
        <begin position="1501"/>
        <end position="1523"/>
    </location>
</feature>
<evidence type="ECO:0000256" key="4">
    <source>
        <dbReference type="ARBA" id="ARBA00020831"/>
    </source>
</evidence>
<keyword evidence="16" id="KW-1185">Reference proteome</keyword>
<keyword evidence="9 13" id="KW-1133">Transmembrane helix</keyword>
<feature type="transmembrane region" description="Helical" evidence="13">
    <location>
        <begin position="900"/>
        <end position="922"/>
    </location>
</feature>
<feature type="transmembrane region" description="Helical" evidence="13">
    <location>
        <begin position="824"/>
        <end position="848"/>
    </location>
</feature>
<evidence type="ECO:0000256" key="9">
    <source>
        <dbReference type="ARBA" id="ARBA00022989"/>
    </source>
</evidence>
<proteinExistence type="inferred from homology"/>
<evidence type="ECO:0000256" key="7">
    <source>
        <dbReference type="ARBA" id="ARBA00022692"/>
    </source>
</evidence>
<dbReference type="InterPro" id="IPR017850">
    <property type="entry name" value="Alkaline_phosphatase_core_sf"/>
</dbReference>
<evidence type="ECO:0000256" key="5">
    <source>
        <dbReference type="ARBA" id="ARBA00022502"/>
    </source>
</evidence>
<feature type="transmembrane region" description="Helical" evidence="13">
    <location>
        <begin position="503"/>
        <end position="534"/>
    </location>
</feature>